<sequence length="169" mass="19199">MVLEFDSSLIPSTRPITRDKWITSGCNLNSEFYLWRMEIENFWFESLRENLPEVLLEKYGKSIQFLSATVNTHKSKSKGIAVVINDVLSLRQKQNHHDGNIPQGTHLLEHGSTGMQTQQDPHPPNQRTTALPPSLPFPQSKGKRKGKSKKRKADEVEEDAVGLRAKPKL</sequence>
<comment type="caution">
    <text evidence="2">The sequence shown here is derived from an EMBL/GenBank/DDBJ whole genome shotgun (WGS) entry which is preliminary data.</text>
</comment>
<feature type="compositionally biased region" description="Basic residues" evidence="1">
    <location>
        <begin position="141"/>
        <end position="151"/>
    </location>
</feature>
<evidence type="ECO:0000256" key="1">
    <source>
        <dbReference type="SAM" id="MobiDB-lite"/>
    </source>
</evidence>
<dbReference type="Proteomes" id="UP000600918">
    <property type="component" value="Unassembled WGS sequence"/>
</dbReference>
<dbReference type="EMBL" id="JACSDY010000010">
    <property type="protein sequence ID" value="KAF7417078.1"/>
    <property type="molecule type" value="Genomic_DNA"/>
</dbReference>
<dbReference type="AlphaFoldDB" id="A0A834U5C5"/>
<keyword evidence="3" id="KW-1185">Reference proteome</keyword>
<name>A0A834U5C5_VESPE</name>
<feature type="compositionally biased region" description="Polar residues" evidence="1">
    <location>
        <begin position="113"/>
        <end position="131"/>
    </location>
</feature>
<proteinExistence type="predicted"/>
<organism evidence="2 3">
    <name type="scientific">Vespula pensylvanica</name>
    <name type="common">Western yellow jacket</name>
    <name type="synonym">Wasp</name>
    <dbReference type="NCBI Taxonomy" id="30213"/>
    <lineage>
        <taxon>Eukaryota</taxon>
        <taxon>Metazoa</taxon>
        <taxon>Ecdysozoa</taxon>
        <taxon>Arthropoda</taxon>
        <taxon>Hexapoda</taxon>
        <taxon>Insecta</taxon>
        <taxon>Pterygota</taxon>
        <taxon>Neoptera</taxon>
        <taxon>Endopterygota</taxon>
        <taxon>Hymenoptera</taxon>
        <taxon>Apocrita</taxon>
        <taxon>Aculeata</taxon>
        <taxon>Vespoidea</taxon>
        <taxon>Vespidae</taxon>
        <taxon>Vespinae</taxon>
        <taxon>Vespula</taxon>
    </lineage>
</organism>
<accession>A0A834U5C5</accession>
<evidence type="ECO:0000313" key="2">
    <source>
        <dbReference type="EMBL" id="KAF7417078.1"/>
    </source>
</evidence>
<gene>
    <name evidence="2" type="ORF">H0235_011609</name>
</gene>
<reference evidence="2" key="1">
    <citation type="journal article" date="2020" name="G3 (Bethesda)">
        <title>High-Quality Assemblies for Three Invasive Social Wasps from the &lt;i&gt;Vespula&lt;/i&gt; Genus.</title>
        <authorList>
            <person name="Harrop T.W.R."/>
            <person name="Guhlin J."/>
            <person name="McLaughlin G.M."/>
            <person name="Permina E."/>
            <person name="Stockwell P."/>
            <person name="Gilligan J."/>
            <person name="Le Lec M.F."/>
            <person name="Gruber M.A.M."/>
            <person name="Quinn O."/>
            <person name="Lovegrove M."/>
            <person name="Duncan E.J."/>
            <person name="Remnant E.J."/>
            <person name="Van Eeckhoven J."/>
            <person name="Graham B."/>
            <person name="Knapp R.A."/>
            <person name="Langford K.W."/>
            <person name="Kronenberg Z."/>
            <person name="Press M.O."/>
            <person name="Eacker S.M."/>
            <person name="Wilson-Rankin E.E."/>
            <person name="Purcell J."/>
            <person name="Lester P.J."/>
            <person name="Dearden P.K."/>
        </authorList>
    </citation>
    <scope>NUCLEOTIDE SEQUENCE</scope>
    <source>
        <strain evidence="2">Volc-1</strain>
    </source>
</reference>
<protein>
    <submittedName>
        <fullName evidence="2">Uncharacterized protein</fullName>
    </submittedName>
</protein>
<evidence type="ECO:0000313" key="3">
    <source>
        <dbReference type="Proteomes" id="UP000600918"/>
    </source>
</evidence>
<feature type="region of interest" description="Disordered" evidence="1">
    <location>
        <begin position="95"/>
        <end position="169"/>
    </location>
</feature>